<dbReference type="Gene3D" id="2.40.50.140">
    <property type="entry name" value="Nucleic acid-binding proteins"/>
    <property type="match status" value="1"/>
</dbReference>
<keyword evidence="12 15" id="KW-0464">Manganese</keyword>
<dbReference type="HAMAP" id="MF_01588">
    <property type="entry name" value="DNA_ligase_A"/>
    <property type="match status" value="1"/>
</dbReference>
<proteinExistence type="inferred from homology"/>
<evidence type="ECO:0000256" key="5">
    <source>
        <dbReference type="ARBA" id="ARBA00022705"/>
    </source>
</evidence>
<dbReference type="Pfam" id="PF00533">
    <property type="entry name" value="BRCT"/>
    <property type="match status" value="1"/>
</dbReference>
<dbReference type="GO" id="GO:0006260">
    <property type="term" value="P:DNA replication"/>
    <property type="evidence" value="ECO:0007669"/>
    <property type="project" value="UniProtKB-KW"/>
</dbReference>
<keyword evidence="9 15" id="KW-0460">Magnesium</keyword>
<dbReference type="InterPro" id="IPR013840">
    <property type="entry name" value="DNAligase_N"/>
</dbReference>
<dbReference type="PIRSF" id="PIRSF001604">
    <property type="entry name" value="LigA"/>
    <property type="match status" value="1"/>
</dbReference>
<keyword evidence="8 15" id="KW-0862">Zinc</keyword>
<keyword evidence="19" id="KW-1185">Reference proteome</keyword>
<dbReference type="Proteomes" id="UP000233425">
    <property type="component" value="Unassembled WGS sequence"/>
</dbReference>
<comment type="catalytic activity">
    <reaction evidence="13 15 16">
        <text>NAD(+) + (deoxyribonucleotide)n-3'-hydroxyl + 5'-phospho-(deoxyribonucleotide)m = (deoxyribonucleotide)n+m + AMP + beta-nicotinamide D-nucleotide.</text>
        <dbReference type="EC" id="6.5.1.2"/>
    </reaction>
</comment>
<dbReference type="GO" id="GO:0006281">
    <property type="term" value="P:DNA repair"/>
    <property type="evidence" value="ECO:0007669"/>
    <property type="project" value="UniProtKB-KW"/>
</dbReference>
<reference evidence="18" key="1">
    <citation type="journal article" date="2018" name="Environ. Microbiol.">
        <title>Sporulation capability and amylosome conservation among diverse human colonic and rumen isolates of the keystone starch-degrader Ruminococcus bromii.</title>
        <authorList>
            <person name="Mukhopadhya I."/>
            <person name="Morais S."/>
            <person name="Laverde-Gomez J."/>
            <person name="Sheridan P.O."/>
            <person name="Walker A.W."/>
            <person name="Kelly W."/>
            <person name="Klieve A.V."/>
            <person name="Ouwerkerk D."/>
            <person name="Duncan S.H."/>
            <person name="Louis P."/>
            <person name="Koropatkin N."/>
            <person name="Cockburn D."/>
            <person name="Kibler R."/>
            <person name="Cooper P.J."/>
            <person name="Sandoval C."/>
            <person name="Crost E."/>
            <person name="Juge N."/>
            <person name="Bayer E.A."/>
            <person name="Flint H.J."/>
        </authorList>
    </citation>
    <scope>NUCLEOTIDE SEQUENCE [LARGE SCALE GENOMIC DNA]</scope>
    <source>
        <strain evidence="18">ATCC 27255</strain>
    </source>
</reference>
<keyword evidence="11 15" id="KW-0234">DNA repair</keyword>
<dbReference type="InterPro" id="IPR036420">
    <property type="entry name" value="BRCT_dom_sf"/>
</dbReference>
<feature type="binding site" evidence="15">
    <location>
        <begin position="83"/>
        <end position="84"/>
    </location>
    <ligand>
        <name>NAD(+)</name>
        <dbReference type="ChEBI" id="CHEBI:57540"/>
    </ligand>
</feature>
<keyword evidence="10 15" id="KW-0520">NAD</keyword>
<feature type="binding site" evidence="15">
    <location>
        <position position="424"/>
    </location>
    <ligand>
        <name>Zn(2+)</name>
        <dbReference type="ChEBI" id="CHEBI:29105"/>
    </ligand>
</feature>
<evidence type="ECO:0000256" key="16">
    <source>
        <dbReference type="RuleBase" id="RU000618"/>
    </source>
</evidence>
<dbReference type="SUPFAM" id="SSF47781">
    <property type="entry name" value="RuvA domain 2-like"/>
    <property type="match status" value="1"/>
</dbReference>
<evidence type="ECO:0000313" key="18">
    <source>
        <dbReference type="EMBL" id="PKD27255.1"/>
    </source>
</evidence>
<feature type="binding site" evidence="15">
    <location>
        <position position="309"/>
    </location>
    <ligand>
        <name>NAD(+)</name>
        <dbReference type="ChEBI" id="CHEBI:57540"/>
    </ligand>
</feature>
<organism evidence="18 19">
    <name type="scientific">Ruminococcus bromii</name>
    <dbReference type="NCBI Taxonomy" id="40518"/>
    <lineage>
        <taxon>Bacteria</taxon>
        <taxon>Bacillati</taxon>
        <taxon>Bacillota</taxon>
        <taxon>Clostridia</taxon>
        <taxon>Eubacteriales</taxon>
        <taxon>Oscillospiraceae</taxon>
        <taxon>Ruminococcus</taxon>
    </lineage>
</organism>
<dbReference type="Pfam" id="PF12826">
    <property type="entry name" value="HHH_2"/>
    <property type="match status" value="1"/>
</dbReference>
<dbReference type="PROSITE" id="PS01056">
    <property type="entry name" value="DNA_LIGASE_N2"/>
    <property type="match status" value="1"/>
</dbReference>
<evidence type="ECO:0000256" key="6">
    <source>
        <dbReference type="ARBA" id="ARBA00022723"/>
    </source>
</evidence>
<keyword evidence="6 15" id="KW-0479">Metal-binding</keyword>
<evidence type="ECO:0000256" key="13">
    <source>
        <dbReference type="ARBA" id="ARBA00034005"/>
    </source>
</evidence>
<dbReference type="InterPro" id="IPR033136">
    <property type="entry name" value="DNA_ligase_CS"/>
</dbReference>
<keyword evidence="4 15" id="KW-0436">Ligase</keyword>
<dbReference type="InterPro" id="IPR004149">
    <property type="entry name" value="Znf_DNAligase_C4"/>
</dbReference>
<dbReference type="CDD" id="cd17748">
    <property type="entry name" value="BRCT_DNA_ligase_like"/>
    <property type="match status" value="1"/>
</dbReference>
<evidence type="ECO:0000256" key="11">
    <source>
        <dbReference type="ARBA" id="ARBA00023204"/>
    </source>
</evidence>
<evidence type="ECO:0000256" key="2">
    <source>
        <dbReference type="ARBA" id="ARBA00012722"/>
    </source>
</evidence>
<dbReference type="EMBL" id="NNSR01000072">
    <property type="protein sequence ID" value="PKD27255.1"/>
    <property type="molecule type" value="Genomic_DNA"/>
</dbReference>
<dbReference type="InterPro" id="IPR013839">
    <property type="entry name" value="DNAligase_adenylation"/>
</dbReference>
<feature type="binding site" evidence="15">
    <location>
        <position position="170"/>
    </location>
    <ligand>
        <name>NAD(+)</name>
        <dbReference type="ChEBI" id="CHEBI:57540"/>
    </ligand>
</feature>
<sequence length="661" mass="73512">MDFITAQNRVEELTKQLEYHNNLYYNQDEPEISDYDYDMLMRELENIEKEFPSLKSPMSPTNRVGGNAGEKFSPVTHEVVMESLHDSFSHEELREFDARVRETVPNVRYVVEPKFDGLSVSCEYENGVFVRGSTRGDGSVGEDVTENLMTIKSLPKRIPNAPEYLEVRGEVYMSFNSFDALTRRQEENEEKTFKNPRNAAAGSLRQKNAKITAQRSLDIFVFNIQQIRGMTIESHIQGLDYLTELGFPTAFYSVYDNVDEVIEEIERIGNMRGELDYAIDGAVVKVDSFASRRLLGSTAKYPKWAEAYKYPPEEKPTKLLNIEINVGRTGVLTPVGNFEPVLLAGTTVSRATLHNKDFIDEKGICVGDTVIIRKAGEIIPEVLSVKEHAENAVPFEFPSVCPSCGNPVTHDEGEAAIRCTNTDCPAQLTRHLIHFVSRDAMDIDGLGPAILEQLSDEGLVKSPADLYRLKAEDISSLERKAEKSAQNLISSIEKSKENELFRLVFALGIRNIGLKAAKIICENFATIDDIMSAKAEDFEKIDGFGAVMAESLENYFSLDGTKELIADLKSLGLKMKPSQPKNTGGLFEGKTFVLTGTLPTMTRSEASKLIEQNGGKTSSSVSKKTSYVLAGEDAGSKLTKAQTLGVTIISEEELKEMLSMK</sequence>
<evidence type="ECO:0000256" key="8">
    <source>
        <dbReference type="ARBA" id="ARBA00022833"/>
    </source>
</evidence>
<feature type="binding site" evidence="15">
    <location>
        <position position="112"/>
    </location>
    <ligand>
        <name>NAD(+)</name>
        <dbReference type="ChEBI" id="CHEBI:57540"/>
    </ligand>
</feature>
<evidence type="ECO:0000256" key="12">
    <source>
        <dbReference type="ARBA" id="ARBA00023211"/>
    </source>
</evidence>
<dbReference type="InterPro" id="IPR004150">
    <property type="entry name" value="NAD_DNA_ligase_OB"/>
</dbReference>
<dbReference type="GO" id="GO:0046872">
    <property type="term" value="F:metal ion binding"/>
    <property type="evidence" value="ECO:0007669"/>
    <property type="project" value="UniProtKB-KW"/>
</dbReference>
<evidence type="ECO:0000313" key="19">
    <source>
        <dbReference type="Proteomes" id="UP000233425"/>
    </source>
</evidence>
<dbReference type="InterPro" id="IPR012340">
    <property type="entry name" value="NA-bd_OB-fold"/>
</dbReference>
<dbReference type="Pfam" id="PF14520">
    <property type="entry name" value="HHH_5"/>
    <property type="match status" value="1"/>
</dbReference>
<feature type="binding site" evidence="15">
    <location>
        <position position="401"/>
    </location>
    <ligand>
        <name>Zn(2+)</name>
        <dbReference type="ChEBI" id="CHEBI:29105"/>
    </ligand>
</feature>
<feature type="binding site" evidence="15">
    <location>
        <position position="285"/>
    </location>
    <ligand>
        <name>NAD(+)</name>
        <dbReference type="ChEBI" id="CHEBI:57540"/>
    </ligand>
</feature>
<dbReference type="EC" id="6.5.1.2" evidence="2 15"/>
<feature type="binding site" evidence="15">
    <location>
        <begin position="34"/>
        <end position="38"/>
    </location>
    <ligand>
        <name>NAD(+)</name>
        <dbReference type="ChEBI" id="CHEBI:57540"/>
    </ligand>
</feature>
<gene>
    <name evidence="15 18" type="primary">ligA</name>
    <name evidence="18" type="ORF">RBATCC27255_01644</name>
</gene>
<dbReference type="GO" id="GO:0005829">
    <property type="term" value="C:cytosol"/>
    <property type="evidence" value="ECO:0007669"/>
    <property type="project" value="TreeGrafter"/>
</dbReference>
<dbReference type="Gene3D" id="6.20.10.30">
    <property type="match status" value="1"/>
</dbReference>
<feature type="binding site" evidence="15">
    <location>
        <position position="135"/>
    </location>
    <ligand>
        <name>NAD(+)</name>
        <dbReference type="ChEBI" id="CHEBI:57540"/>
    </ligand>
</feature>
<dbReference type="Gene3D" id="1.10.150.20">
    <property type="entry name" value="5' to 3' exonuclease, C-terminal subdomain"/>
    <property type="match status" value="2"/>
</dbReference>
<dbReference type="SMART" id="SM00292">
    <property type="entry name" value="BRCT"/>
    <property type="match status" value="1"/>
</dbReference>
<dbReference type="Pfam" id="PF03120">
    <property type="entry name" value="OB_DNA_ligase"/>
    <property type="match status" value="1"/>
</dbReference>
<comment type="function">
    <text evidence="1 15">DNA ligase that catalyzes the formation of phosphodiester linkages between 5'-phosphoryl and 3'-hydroxyl groups in double-stranded DNA using NAD as a coenzyme and as the energy source for the reaction. It is essential for DNA replication and repair of damaged DNA.</text>
</comment>
<comment type="cofactor">
    <cofactor evidence="15">
        <name>Mg(2+)</name>
        <dbReference type="ChEBI" id="CHEBI:18420"/>
    </cofactor>
    <cofactor evidence="15">
        <name>Mn(2+)</name>
        <dbReference type="ChEBI" id="CHEBI:29035"/>
    </cofactor>
</comment>
<dbReference type="Pfam" id="PF01653">
    <property type="entry name" value="DNA_ligase_aden"/>
    <property type="match status" value="1"/>
</dbReference>
<accession>A0A2N0UJV0</accession>
<dbReference type="SUPFAM" id="SSF56091">
    <property type="entry name" value="DNA ligase/mRNA capping enzyme, catalytic domain"/>
    <property type="match status" value="1"/>
</dbReference>
<dbReference type="RefSeq" id="WP_101029574.1">
    <property type="nucleotide sequence ID" value="NZ_CABMMZ010000072.1"/>
</dbReference>
<keyword evidence="5 15" id="KW-0235">DNA replication</keyword>
<evidence type="ECO:0000256" key="7">
    <source>
        <dbReference type="ARBA" id="ARBA00022763"/>
    </source>
</evidence>
<feature type="binding site" evidence="15">
    <location>
        <position position="419"/>
    </location>
    <ligand>
        <name>Zn(2+)</name>
        <dbReference type="ChEBI" id="CHEBI:29105"/>
    </ligand>
</feature>
<feature type="domain" description="BRCT" evidence="17">
    <location>
        <begin position="582"/>
        <end position="661"/>
    </location>
</feature>
<dbReference type="SMART" id="SM00532">
    <property type="entry name" value="LIGANc"/>
    <property type="match status" value="1"/>
</dbReference>
<dbReference type="PANTHER" id="PTHR23389">
    <property type="entry name" value="CHROMOSOME TRANSMISSION FIDELITY FACTOR 18"/>
    <property type="match status" value="1"/>
</dbReference>
<dbReference type="Gene3D" id="3.30.470.30">
    <property type="entry name" value="DNA ligase/mRNA capping enzyme"/>
    <property type="match status" value="1"/>
</dbReference>
<dbReference type="FunFam" id="1.10.150.20:FF:000007">
    <property type="entry name" value="DNA ligase"/>
    <property type="match status" value="1"/>
</dbReference>
<dbReference type="PANTHER" id="PTHR23389:SF9">
    <property type="entry name" value="DNA LIGASE"/>
    <property type="match status" value="1"/>
</dbReference>
<protein>
    <recommendedName>
        <fullName evidence="3 15">DNA ligase</fullName>
        <ecNumber evidence="2 15">6.5.1.2</ecNumber>
    </recommendedName>
    <alternativeName>
        <fullName evidence="15">Polydeoxyribonucleotide synthase [NAD(+)]</fullName>
    </alternativeName>
</protein>
<dbReference type="SUPFAM" id="SSF52113">
    <property type="entry name" value="BRCT domain"/>
    <property type="match status" value="1"/>
</dbReference>
<feature type="binding site" evidence="15">
    <location>
        <position position="404"/>
    </location>
    <ligand>
        <name>Zn(2+)</name>
        <dbReference type="ChEBI" id="CHEBI:29105"/>
    </ligand>
</feature>
<dbReference type="Gene3D" id="1.10.287.610">
    <property type="entry name" value="Helix hairpin bin"/>
    <property type="match status" value="1"/>
</dbReference>
<dbReference type="InterPro" id="IPR010994">
    <property type="entry name" value="RuvA_2-like"/>
</dbReference>
<evidence type="ECO:0000256" key="14">
    <source>
        <dbReference type="ARBA" id="ARBA00060881"/>
    </source>
</evidence>
<dbReference type="PROSITE" id="PS01055">
    <property type="entry name" value="DNA_LIGASE_N1"/>
    <property type="match status" value="1"/>
</dbReference>
<feature type="active site" description="N6-AMP-lysine intermediate" evidence="15">
    <location>
        <position position="114"/>
    </location>
</feature>
<dbReference type="Pfam" id="PF03119">
    <property type="entry name" value="DNA_ligase_ZBD"/>
    <property type="match status" value="1"/>
</dbReference>
<name>A0A2N0UJV0_9FIRM</name>
<dbReference type="NCBIfam" id="TIGR00575">
    <property type="entry name" value="dnlj"/>
    <property type="match status" value="1"/>
</dbReference>
<dbReference type="InterPro" id="IPR001679">
    <property type="entry name" value="DNA_ligase"/>
</dbReference>
<dbReference type="Gene3D" id="3.40.50.10190">
    <property type="entry name" value="BRCT domain"/>
    <property type="match status" value="1"/>
</dbReference>
<evidence type="ECO:0000256" key="4">
    <source>
        <dbReference type="ARBA" id="ARBA00022598"/>
    </source>
</evidence>
<keyword evidence="7 15" id="KW-0227">DNA damage</keyword>
<comment type="caution">
    <text evidence="18">The sequence shown here is derived from an EMBL/GenBank/DDBJ whole genome shotgun (WGS) entry which is preliminary data.</text>
</comment>
<evidence type="ECO:0000256" key="9">
    <source>
        <dbReference type="ARBA" id="ARBA00022842"/>
    </source>
</evidence>
<evidence type="ECO:0000256" key="3">
    <source>
        <dbReference type="ARBA" id="ARBA00013308"/>
    </source>
</evidence>
<evidence type="ECO:0000256" key="10">
    <source>
        <dbReference type="ARBA" id="ARBA00023027"/>
    </source>
</evidence>
<evidence type="ECO:0000256" key="15">
    <source>
        <dbReference type="HAMAP-Rule" id="MF_01588"/>
    </source>
</evidence>
<dbReference type="InterPro" id="IPR001357">
    <property type="entry name" value="BRCT_dom"/>
</dbReference>
<dbReference type="GO" id="GO:0003911">
    <property type="term" value="F:DNA ligase (NAD+) activity"/>
    <property type="evidence" value="ECO:0007669"/>
    <property type="project" value="UniProtKB-UniRule"/>
</dbReference>
<dbReference type="NCBIfam" id="NF005932">
    <property type="entry name" value="PRK07956.1"/>
    <property type="match status" value="1"/>
</dbReference>
<comment type="similarity">
    <text evidence="14 15">Belongs to the NAD-dependent DNA ligase family. LigA subfamily.</text>
</comment>
<dbReference type="InterPro" id="IPR041663">
    <property type="entry name" value="DisA/LigA_HHH"/>
</dbReference>
<evidence type="ECO:0000256" key="1">
    <source>
        <dbReference type="ARBA" id="ARBA00004067"/>
    </source>
</evidence>
<dbReference type="InterPro" id="IPR018239">
    <property type="entry name" value="DNA_ligase_AS"/>
</dbReference>
<dbReference type="SUPFAM" id="SSF50249">
    <property type="entry name" value="Nucleic acid-binding proteins"/>
    <property type="match status" value="1"/>
</dbReference>
<evidence type="ECO:0000259" key="17">
    <source>
        <dbReference type="PROSITE" id="PS50172"/>
    </source>
</evidence>
<dbReference type="PROSITE" id="PS50172">
    <property type="entry name" value="BRCT"/>
    <property type="match status" value="1"/>
</dbReference>
<dbReference type="FunFam" id="2.40.50.140:FF:000012">
    <property type="entry name" value="DNA ligase"/>
    <property type="match status" value="1"/>
</dbReference>
<dbReference type="AlphaFoldDB" id="A0A2N0UJV0"/>
<dbReference type="CDD" id="cd00114">
    <property type="entry name" value="LIGANc"/>
    <property type="match status" value="1"/>
</dbReference>